<name>A0A9P6H9V4_9AGAM</name>
<keyword evidence="2 4" id="KW-0863">Zinc-finger</keyword>
<evidence type="ECO:0000256" key="2">
    <source>
        <dbReference type="ARBA" id="ARBA00022771"/>
    </source>
</evidence>
<gene>
    <name evidence="6" type="ORF">BJ322DRAFT_225106</name>
</gene>
<dbReference type="Pfam" id="PF14737">
    <property type="entry name" value="DUF4470"/>
    <property type="match status" value="1"/>
</dbReference>
<dbReference type="PANTHER" id="PTHR10237">
    <property type="entry name" value="DEFORMED EPIDERMAL AUTOREGULATORY FACTOR 1 HOMOLOG SUPPRESSIN"/>
    <property type="match status" value="1"/>
</dbReference>
<reference evidence="6" key="1">
    <citation type="journal article" date="2020" name="Nat. Commun.">
        <title>Large-scale genome sequencing of mycorrhizal fungi provides insights into the early evolution of symbiotic traits.</title>
        <authorList>
            <person name="Miyauchi S."/>
            <person name="Kiss E."/>
            <person name="Kuo A."/>
            <person name="Drula E."/>
            <person name="Kohler A."/>
            <person name="Sanchez-Garcia M."/>
            <person name="Morin E."/>
            <person name="Andreopoulos B."/>
            <person name="Barry K.W."/>
            <person name="Bonito G."/>
            <person name="Buee M."/>
            <person name="Carver A."/>
            <person name="Chen C."/>
            <person name="Cichocki N."/>
            <person name="Clum A."/>
            <person name="Culley D."/>
            <person name="Crous P.W."/>
            <person name="Fauchery L."/>
            <person name="Girlanda M."/>
            <person name="Hayes R.D."/>
            <person name="Keri Z."/>
            <person name="LaButti K."/>
            <person name="Lipzen A."/>
            <person name="Lombard V."/>
            <person name="Magnuson J."/>
            <person name="Maillard F."/>
            <person name="Murat C."/>
            <person name="Nolan M."/>
            <person name="Ohm R.A."/>
            <person name="Pangilinan J."/>
            <person name="Pereira M.F."/>
            <person name="Perotto S."/>
            <person name="Peter M."/>
            <person name="Pfister S."/>
            <person name="Riley R."/>
            <person name="Sitrit Y."/>
            <person name="Stielow J.B."/>
            <person name="Szollosi G."/>
            <person name="Zifcakova L."/>
            <person name="Stursova M."/>
            <person name="Spatafora J.W."/>
            <person name="Tedersoo L."/>
            <person name="Vaario L.M."/>
            <person name="Yamada A."/>
            <person name="Yan M."/>
            <person name="Wang P."/>
            <person name="Xu J."/>
            <person name="Bruns T."/>
            <person name="Baldrian P."/>
            <person name="Vilgalys R."/>
            <person name="Dunand C."/>
            <person name="Henrissat B."/>
            <person name="Grigoriev I.V."/>
            <person name="Hibbett D."/>
            <person name="Nagy L.G."/>
            <person name="Martin F.M."/>
        </authorList>
    </citation>
    <scope>NUCLEOTIDE SEQUENCE</scope>
    <source>
        <strain evidence="6">UH-Tt-Lm1</strain>
    </source>
</reference>
<evidence type="ECO:0000259" key="5">
    <source>
        <dbReference type="PROSITE" id="PS50865"/>
    </source>
</evidence>
<evidence type="ECO:0000256" key="3">
    <source>
        <dbReference type="ARBA" id="ARBA00022833"/>
    </source>
</evidence>
<dbReference type="GO" id="GO:0000981">
    <property type="term" value="F:DNA-binding transcription factor activity, RNA polymerase II-specific"/>
    <property type="evidence" value="ECO:0007669"/>
    <property type="project" value="TreeGrafter"/>
</dbReference>
<evidence type="ECO:0000256" key="1">
    <source>
        <dbReference type="ARBA" id="ARBA00022723"/>
    </source>
</evidence>
<sequence length="1146" mass="128119">MALPTLWSKKILRPFGNTSPIPLTAHLPLEEDAHILCLTCSDLRHILYSIYCCNSASIPRKLDITCCDNEPAVLARNVILLTMIIDMASSDDLSKIWNAFYHLYLDSDSSAFLSSQCRKLSQLSSSIETWNQSQYGVFIRMCDVRTLSELRRHWDLCVAYADSSESKGRHAAQVKLTVKETLRKYTDPVHLGTMRSAGYYWLNAFKIMPPSFTHFWKTGTTFTDRQEIENAKFLNPTFLFSAHDEGFAIDQESDPMAAFHLATAFKDKEEPVAIDVVFDCAKTQFQAWCAAFRAYISKSPDGLTIRFFSGDPLAFCTALRSRLDSGSLVARTFTRTWSTCPLTLDGGDYDDVQNGPPLQFNVVETSSLMDSVSLLNLLVAVVPLISPSPSSAVFTETPASPEVDALKWFTSHFCGDIPTICLIFDLVPTTYLSRMSTRSDRGGILASRAQKETVGRYYERLVWKRPSAADSALIRTPNRPLLSFDINQLAQLLLNVYREMFALDNPKLASSVPSLPRYTRESFALFLRILRSVVDVDWQFLMDCFYDVLDADVSLLMGSNYYQDLWCQLHRYQLYTVSIMERPPRPAGLYTGWKAVPPVVTVFLVVPRSSLKPLENADHVEHMTPILHCDVKSPSVHNIYPSITAAFGSIRRTYKGGNPWVFWEEDPLGFSGKSPLVVSFNAPAWTLDRTLSVALSLRATPYTLPWTRKLGIGLHLFLTKITDTSNVFIVPDHPTLPQQRGLLGVSTSQQRVEVHLDRGCRKISTLTSRIDLVEAKEKEMLLEGSAVSSSQSSSCAIRVSFGGIQRDALFPFPVAGGQSKLRIARKSSYLEVVSLIKGPEDFKALTAVPFPIAVTESGVLSPWSLPRLNIDLLPHLDVEGLPQLHTLFAHLHMESADQERHAENKGRFDDILGVRHTIRSIFASFTGAGGTANYAFGFLRADDRKIDTFIFVTGLRLDLADHSIVADAFVLTPAEDLMLAGGIKALDAIEESPLQKITLVEEELRVWKQLLPALAERCRVGWKHGANCEYLSQGGISPHLGLSLDPLCCCGRGKETEEFLKRPEWLPFAPFVTRIALSPLFEVPYLDKVLSHVKPVVEEGKRRCDVCKEGGKPKLLTCTRCKRGTYCSAVCQRADWKEHKAKCKTG</sequence>
<comment type="caution">
    <text evidence="6">The sequence shown here is derived from an EMBL/GenBank/DDBJ whole genome shotgun (WGS) entry which is preliminary data.</text>
</comment>
<accession>A0A9P6H9V4</accession>
<dbReference type="Pfam" id="PF01753">
    <property type="entry name" value="zf-MYND"/>
    <property type="match status" value="1"/>
</dbReference>
<organism evidence="6 7">
    <name type="scientific">Thelephora terrestris</name>
    <dbReference type="NCBI Taxonomy" id="56493"/>
    <lineage>
        <taxon>Eukaryota</taxon>
        <taxon>Fungi</taxon>
        <taxon>Dikarya</taxon>
        <taxon>Basidiomycota</taxon>
        <taxon>Agaricomycotina</taxon>
        <taxon>Agaricomycetes</taxon>
        <taxon>Thelephorales</taxon>
        <taxon>Thelephoraceae</taxon>
        <taxon>Thelephora</taxon>
    </lineage>
</organism>
<reference evidence="6" key="2">
    <citation type="submission" date="2020-11" db="EMBL/GenBank/DDBJ databases">
        <authorList>
            <consortium name="DOE Joint Genome Institute"/>
            <person name="Kuo A."/>
            <person name="Miyauchi S."/>
            <person name="Kiss E."/>
            <person name="Drula E."/>
            <person name="Kohler A."/>
            <person name="Sanchez-Garcia M."/>
            <person name="Andreopoulos B."/>
            <person name="Barry K.W."/>
            <person name="Bonito G."/>
            <person name="Buee M."/>
            <person name="Carver A."/>
            <person name="Chen C."/>
            <person name="Cichocki N."/>
            <person name="Clum A."/>
            <person name="Culley D."/>
            <person name="Crous P.W."/>
            <person name="Fauchery L."/>
            <person name="Girlanda M."/>
            <person name="Hayes R."/>
            <person name="Keri Z."/>
            <person name="Labutti K."/>
            <person name="Lipzen A."/>
            <person name="Lombard V."/>
            <person name="Magnuson J."/>
            <person name="Maillard F."/>
            <person name="Morin E."/>
            <person name="Murat C."/>
            <person name="Nolan M."/>
            <person name="Ohm R."/>
            <person name="Pangilinan J."/>
            <person name="Pereira M."/>
            <person name="Perotto S."/>
            <person name="Peter M."/>
            <person name="Riley R."/>
            <person name="Sitrit Y."/>
            <person name="Stielow B."/>
            <person name="Szollosi G."/>
            <person name="Zifcakova L."/>
            <person name="Stursova M."/>
            <person name="Spatafora J.W."/>
            <person name="Tedersoo L."/>
            <person name="Vaario L.-M."/>
            <person name="Yamada A."/>
            <person name="Yan M."/>
            <person name="Wang P."/>
            <person name="Xu J."/>
            <person name="Bruns T."/>
            <person name="Baldrian P."/>
            <person name="Vilgalys R."/>
            <person name="Henrissat B."/>
            <person name="Grigoriev I.V."/>
            <person name="Hibbett D."/>
            <person name="Nagy L.G."/>
            <person name="Martin F.M."/>
        </authorList>
    </citation>
    <scope>NUCLEOTIDE SEQUENCE</scope>
    <source>
        <strain evidence="6">UH-Tt-Lm1</strain>
    </source>
</reference>
<dbReference type="InterPro" id="IPR024119">
    <property type="entry name" value="TF_DEAF-1"/>
</dbReference>
<dbReference type="OrthoDB" id="432970at2759"/>
<dbReference type="AlphaFoldDB" id="A0A9P6H9V4"/>
<dbReference type="PROSITE" id="PS01360">
    <property type="entry name" value="ZF_MYND_1"/>
    <property type="match status" value="1"/>
</dbReference>
<keyword evidence="3" id="KW-0862">Zinc</keyword>
<feature type="domain" description="MYND-type" evidence="5">
    <location>
        <begin position="1104"/>
        <end position="1143"/>
    </location>
</feature>
<dbReference type="Proteomes" id="UP000736335">
    <property type="component" value="Unassembled WGS sequence"/>
</dbReference>
<proteinExistence type="predicted"/>
<dbReference type="PROSITE" id="PS50865">
    <property type="entry name" value="ZF_MYND_2"/>
    <property type="match status" value="1"/>
</dbReference>
<dbReference type="SUPFAM" id="SSF144232">
    <property type="entry name" value="HIT/MYND zinc finger-like"/>
    <property type="match status" value="1"/>
</dbReference>
<evidence type="ECO:0000256" key="4">
    <source>
        <dbReference type="PROSITE-ProRule" id="PRU00134"/>
    </source>
</evidence>
<dbReference type="InterPro" id="IPR027974">
    <property type="entry name" value="DUF4470"/>
</dbReference>
<keyword evidence="1" id="KW-0479">Metal-binding</keyword>
<dbReference type="EMBL" id="WIUZ02000012">
    <property type="protein sequence ID" value="KAF9782514.1"/>
    <property type="molecule type" value="Genomic_DNA"/>
</dbReference>
<protein>
    <recommendedName>
        <fullName evidence="5">MYND-type domain-containing protein</fullName>
    </recommendedName>
</protein>
<dbReference type="GO" id="GO:0005634">
    <property type="term" value="C:nucleus"/>
    <property type="evidence" value="ECO:0007669"/>
    <property type="project" value="TreeGrafter"/>
</dbReference>
<dbReference type="PANTHER" id="PTHR10237:SF15">
    <property type="entry name" value="LD37257P"/>
    <property type="match status" value="1"/>
</dbReference>
<keyword evidence="7" id="KW-1185">Reference proteome</keyword>
<evidence type="ECO:0000313" key="7">
    <source>
        <dbReference type="Proteomes" id="UP000736335"/>
    </source>
</evidence>
<dbReference type="Gene3D" id="6.10.140.2220">
    <property type="match status" value="1"/>
</dbReference>
<dbReference type="GO" id="GO:0008270">
    <property type="term" value="F:zinc ion binding"/>
    <property type="evidence" value="ECO:0007669"/>
    <property type="project" value="UniProtKB-KW"/>
</dbReference>
<evidence type="ECO:0000313" key="6">
    <source>
        <dbReference type="EMBL" id="KAF9782514.1"/>
    </source>
</evidence>
<dbReference type="InterPro" id="IPR002893">
    <property type="entry name" value="Znf_MYND"/>
</dbReference>